<sequence>MVIDKLLAGTSLFFGLLGSGLVFFSFFVYAAKRKDYYKLISSYSNKYKFPAPCSFYHSVGFFGAFPVIRFFIKLSQRKKIFLMDSNDPAYSFFDDKNIKIHSWMRFFSGLWFAATACLIIFAFIGLLLP</sequence>
<keyword evidence="1" id="KW-0472">Membrane</keyword>
<feature type="transmembrane region" description="Helical" evidence="1">
    <location>
        <begin position="106"/>
        <end position="128"/>
    </location>
</feature>
<dbReference type="RefSeq" id="WP_031591437.1">
    <property type="nucleotide sequence ID" value="NZ_JNVA01000013.1"/>
</dbReference>
<keyword evidence="1" id="KW-1133">Transmembrane helix</keyword>
<dbReference type="AlphaFoldDB" id="A0AAN2FC87"/>
<proteinExistence type="predicted"/>
<evidence type="ECO:0008006" key="4">
    <source>
        <dbReference type="Google" id="ProtNLM"/>
    </source>
</evidence>
<gene>
    <name evidence="2" type="ORF">DAPPPG734_08365</name>
</gene>
<evidence type="ECO:0000256" key="1">
    <source>
        <dbReference type="SAM" id="Phobius"/>
    </source>
</evidence>
<keyword evidence="1" id="KW-0812">Transmembrane</keyword>
<evidence type="ECO:0000313" key="3">
    <source>
        <dbReference type="Proteomes" id="UP001158961"/>
    </source>
</evidence>
<evidence type="ECO:0000313" key="2">
    <source>
        <dbReference type="EMBL" id="CAH6260167.1"/>
    </source>
</evidence>
<protein>
    <recommendedName>
        <fullName evidence="4">DUF3899 domain-containing protein</fullName>
    </recommendedName>
</protein>
<accession>A0AAN2FC87</accession>
<feature type="transmembrane region" description="Helical" evidence="1">
    <location>
        <begin position="54"/>
        <end position="72"/>
    </location>
</feature>
<organism evidence="2 3">
    <name type="scientific">Enterobacter agglomerans</name>
    <name type="common">Erwinia herbicola</name>
    <name type="synonym">Pantoea agglomerans</name>
    <dbReference type="NCBI Taxonomy" id="549"/>
    <lineage>
        <taxon>Bacteria</taxon>
        <taxon>Pseudomonadati</taxon>
        <taxon>Pseudomonadota</taxon>
        <taxon>Gammaproteobacteria</taxon>
        <taxon>Enterobacterales</taxon>
        <taxon>Erwiniaceae</taxon>
        <taxon>Pantoea</taxon>
        <taxon>Pantoea agglomerans group</taxon>
    </lineage>
</organism>
<reference evidence="2" key="1">
    <citation type="submission" date="2022-05" db="EMBL/GenBank/DDBJ databases">
        <authorList>
            <person name="Pothier F. J."/>
        </authorList>
    </citation>
    <scope>NUCLEOTIDE SEQUENCE</scope>
    <source>
        <strain evidence="2">DAPP-PG734</strain>
    </source>
</reference>
<dbReference type="EMBL" id="OW970315">
    <property type="protein sequence ID" value="CAH6260167.1"/>
    <property type="molecule type" value="Genomic_DNA"/>
</dbReference>
<name>A0AAN2FC87_ENTAG</name>
<dbReference type="Proteomes" id="UP001158961">
    <property type="component" value="Chromosome"/>
</dbReference>